<dbReference type="RefSeq" id="WP_105331366.1">
    <property type="nucleotide sequence ID" value="NZ_PUHY01000012.1"/>
</dbReference>
<evidence type="ECO:0000313" key="3">
    <source>
        <dbReference type="Proteomes" id="UP000238322"/>
    </source>
</evidence>
<feature type="transmembrane region" description="Helical" evidence="1">
    <location>
        <begin position="6"/>
        <end position="27"/>
    </location>
</feature>
<keyword evidence="1" id="KW-0472">Membrane</keyword>
<keyword evidence="1" id="KW-0812">Transmembrane</keyword>
<dbReference type="EMBL" id="PUHY01000012">
    <property type="protein sequence ID" value="PQO32353.1"/>
    <property type="molecule type" value="Genomic_DNA"/>
</dbReference>
<sequence>MTAFLIVLIGFVLAWSIVGFAFAMLFLRLRWNLVGGFFLLTFGWLPIVTWIGLLIYLQWSGQHWTRWYTLEGIYEVGPEGLNLVSAFGYLLGIMAGTFVGMMPQKSEERPRDRKARSWPLIRTFGVAGLAMVMAWTIFFLADWRARSKLKQWHADITSELKDSTEMISAEASDAAAMHDQLLLDLMQDTSPIWLGNTSGFHAMRQTRPQKFPTQDTTLLRAFTPGSTKFEAVKAFVSRHQKAFNQLRSEVNANADEIHSWHPLIARLTAFEALVCLHEGDLETVLSDLQLLRILGSQLVDPRLDDCPSYQWFEYYRYLVFQAVLGKEFPIADAIYDEMLQPIPGLRASIHRQLTRRFNELAIESIDSILQAPEDDRWTLDEMSMAMVVRITYSVKLPTMVNRVKQQLDRYFRSEDSYTEPYSPVWFSRPWYKFDRGTFYEFDLPAQHLVDFSAIHFMRYDLIRVARRVQGFKQDRGRYPTQDEFIALVPMDEDRDLAATTYVALADPDADGIVGVILFRWSHENLDDQLGLHMGKSFFRLVQILDDLQLIESIGNGVAVWTFDPLAKDPLHPTLPADSDSTLIDRDKPID</sequence>
<keyword evidence="1" id="KW-1133">Transmembrane helix</keyword>
<accession>A0A2S8FJM8</accession>
<evidence type="ECO:0000256" key="1">
    <source>
        <dbReference type="SAM" id="Phobius"/>
    </source>
</evidence>
<dbReference type="OrthoDB" id="254826at2"/>
<feature type="transmembrane region" description="Helical" evidence="1">
    <location>
        <begin position="34"/>
        <end position="59"/>
    </location>
</feature>
<name>A0A2S8FJM8_9BACT</name>
<feature type="transmembrane region" description="Helical" evidence="1">
    <location>
        <begin position="120"/>
        <end position="141"/>
    </location>
</feature>
<dbReference type="Proteomes" id="UP000238322">
    <property type="component" value="Unassembled WGS sequence"/>
</dbReference>
<comment type="caution">
    <text evidence="2">The sequence shown here is derived from an EMBL/GenBank/DDBJ whole genome shotgun (WGS) entry which is preliminary data.</text>
</comment>
<proteinExistence type="predicted"/>
<reference evidence="2 3" key="1">
    <citation type="submission" date="2018-02" db="EMBL/GenBank/DDBJ databases">
        <title>Comparative genomes isolates from brazilian mangrove.</title>
        <authorList>
            <person name="Araujo J.E."/>
            <person name="Taketani R.G."/>
            <person name="Silva M.C.P."/>
            <person name="Loureco M.V."/>
            <person name="Andreote F.D."/>
        </authorList>
    </citation>
    <scope>NUCLEOTIDE SEQUENCE [LARGE SCALE GENOMIC DNA]</scope>
    <source>
        <strain evidence="2 3">Hex-1 MGV</strain>
    </source>
</reference>
<protein>
    <submittedName>
        <fullName evidence="2">Uncharacterized protein</fullName>
    </submittedName>
</protein>
<feature type="transmembrane region" description="Helical" evidence="1">
    <location>
        <begin position="79"/>
        <end position="99"/>
    </location>
</feature>
<dbReference type="AlphaFoldDB" id="A0A2S8FJM8"/>
<evidence type="ECO:0000313" key="2">
    <source>
        <dbReference type="EMBL" id="PQO32353.1"/>
    </source>
</evidence>
<gene>
    <name evidence="2" type="ORF">C5Y83_19200</name>
</gene>
<organism evidence="2 3">
    <name type="scientific">Blastopirellula marina</name>
    <dbReference type="NCBI Taxonomy" id="124"/>
    <lineage>
        <taxon>Bacteria</taxon>
        <taxon>Pseudomonadati</taxon>
        <taxon>Planctomycetota</taxon>
        <taxon>Planctomycetia</taxon>
        <taxon>Pirellulales</taxon>
        <taxon>Pirellulaceae</taxon>
        <taxon>Blastopirellula</taxon>
    </lineage>
</organism>